<dbReference type="SUPFAM" id="SSF103473">
    <property type="entry name" value="MFS general substrate transporter"/>
    <property type="match status" value="1"/>
</dbReference>
<keyword evidence="3" id="KW-1185">Reference proteome</keyword>
<gene>
    <name evidence="2" type="ORF">FB554_0049</name>
</gene>
<dbReference type="Proteomes" id="UP000318336">
    <property type="component" value="Unassembled WGS sequence"/>
</dbReference>
<sequence length="165" mass="17506">MTPDEGLRPRVVLWSGAGMLVVCYALLRFVSSRGGNLPQNSWLTIAVIALVAMPILVLAWQIKSYVAGRTPEPPSPQLARGVLVAARASAVAGGVAFGWYAAQVLVRLPNADVASQREEMWLALVLAVVSVLLSVAGFVAQAWCRIPPEDDDEDRRSRGGGAATA</sequence>
<dbReference type="AlphaFoldDB" id="A0A542X7Z4"/>
<proteinExistence type="predicted"/>
<feature type="transmembrane region" description="Helical" evidence="1">
    <location>
        <begin position="12"/>
        <end position="30"/>
    </location>
</feature>
<protein>
    <submittedName>
        <fullName evidence="2">Uncharacterized protein DUF3180</fullName>
    </submittedName>
</protein>
<dbReference type="InterPro" id="IPR021517">
    <property type="entry name" value="DUF3180"/>
</dbReference>
<feature type="transmembrane region" description="Helical" evidence="1">
    <location>
        <begin position="42"/>
        <end position="62"/>
    </location>
</feature>
<feature type="transmembrane region" description="Helical" evidence="1">
    <location>
        <begin position="82"/>
        <end position="101"/>
    </location>
</feature>
<dbReference type="OrthoDB" id="4872419at2"/>
<feature type="transmembrane region" description="Helical" evidence="1">
    <location>
        <begin position="121"/>
        <end position="143"/>
    </location>
</feature>
<evidence type="ECO:0000313" key="2">
    <source>
        <dbReference type="EMBL" id="TQL31934.1"/>
    </source>
</evidence>
<dbReference type="InterPro" id="IPR036259">
    <property type="entry name" value="MFS_trans_sf"/>
</dbReference>
<keyword evidence="1" id="KW-0472">Membrane</keyword>
<keyword evidence="1" id="KW-1133">Transmembrane helix</keyword>
<dbReference type="RefSeq" id="WP_142004103.1">
    <property type="nucleotide sequence ID" value="NZ_CAJTBP010000001.1"/>
</dbReference>
<dbReference type="Pfam" id="PF11377">
    <property type="entry name" value="DUF3180"/>
    <property type="match status" value="1"/>
</dbReference>
<dbReference type="EMBL" id="VFOK01000001">
    <property type="protein sequence ID" value="TQL31934.1"/>
    <property type="molecule type" value="Genomic_DNA"/>
</dbReference>
<keyword evidence="1" id="KW-0812">Transmembrane</keyword>
<organism evidence="2 3">
    <name type="scientific">Barrientosiimonas humi</name>
    <dbReference type="NCBI Taxonomy" id="999931"/>
    <lineage>
        <taxon>Bacteria</taxon>
        <taxon>Bacillati</taxon>
        <taxon>Actinomycetota</taxon>
        <taxon>Actinomycetes</taxon>
        <taxon>Micrococcales</taxon>
        <taxon>Dermacoccaceae</taxon>
        <taxon>Barrientosiimonas</taxon>
    </lineage>
</organism>
<evidence type="ECO:0000256" key="1">
    <source>
        <dbReference type="SAM" id="Phobius"/>
    </source>
</evidence>
<accession>A0A542X7Z4</accession>
<name>A0A542X7Z4_9MICO</name>
<reference evidence="2 3" key="1">
    <citation type="submission" date="2019-06" db="EMBL/GenBank/DDBJ databases">
        <title>Sequencing the genomes of 1000 actinobacteria strains.</title>
        <authorList>
            <person name="Klenk H.-P."/>
        </authorList>
    </citation>
    <scope>NUCLEOTIDE SEQUENCE [LARGE SCALE GENOMIC DNA]</scope>
    <source>
        <strain evidence="2 3">DSM 24617</strain>
    </source>
</reference>
<evidence type="ECO:0000313" key="3">
    <source>
        <dbReference type="Proteomes" id="UP000318336"/>
    </source>
</evidence>
<comment type="caution">
    <text evidence="2">The sequence shown here is derived from an EMBL/GenBank/DDBJ whole genome shotgun (WGS) entry which is preliminary data.</text>
</comment>